<dbReference type="InterPro" id="IPR018448">
    <property type="entry name" value="TatB"/>
</dbReference>
<evidence type="ECO:0000256" key="10">
    <source>
        <dbReference type="SAM" id="MobiDB-lite"/>
    </source>
</evidence>
<protein>
    <recommendedName>
        <fullName evidence="9">Sec-independent protein translocase protein TatB</fullName>
    </recommendedName>
</protein>
<dbReference type="GO" id="GO:0033281">
    <property type="term" value="C:TAT protein transport complex"/>
    <property type="evidence" value="ECO:0007669"/>
    <property type="project" value="UniProtKB-UniRule"/>
</dbReference>
<dbReference type="Gene3D" id="1.20.5.3310">
    <property type="match status" value="1"/>
</dbReference>
<feature type="compositionally biased region" description="Basic and acidic residues" evidence="10">
    <location>
        <begin position="172"/>
        <end position="186"/>
    </location>
</feature>
<comment type="similarity">
    <text evidence="9">Belongs to the TatB family.</text>
</comment>
<comment type="subunit">
    <text evidence="9">The Tat system comprises two distinct complexes: a TatABC complex, containing multiple copies of TatA, TatB and TatC subunits, and a separate TatA complex, containing only TatA subunits. Substrates initially bind to the TatABC complex, which probably triggers association of the separate TatA complex to form the active translocon.</text>
</comment>
<comment type="subcellular location">
    <subcellularLocation>
        <location evidence="9">Cell membrane</location>
        <topology evidence="9">Single-pass membrane protein</topology>
    </subcellularLocation>
    <subcellularLocation>
        <location evidence="1">Membrane</location>
        <topology evidence="1">Single-pass membrane protein</topology>
    </subcellularLocation>
</comment>
<dbReference type="KEGG" id="ghl:GM160_00650"/>
<evidence type="ECO:0000256" key="1">
    <source>
        <dbReference type="ARBA" id="ARBA00004167"/>
    </source>
</evidence>
<evidence type="ECO:0000256" key="8">
    <source>
        <dbReference type="ARBA" id="ARBA00023136"/>
    </source>
</evidence>
<feature type="compositionally biased region" description="Basic and acidic residues" evidence="10">
    <location>
        <begin position="138"/>
        <end position="155"/>
    </location>
</feature>
<comment type="function">
    <text evidence="9">Part of the twin-arginine translocation (Tat) system that transports large folded proteins containing a characteristic twin-arginine motif in their signal peptide across membranes. Together with TatC, TatB is part of a receptor directly interacting with Tat signal peptides. TatB may form an oligomeric binding site that transiently accommodates folded Tat precursor proteins before their translocation.</text>
</comment>
<evidence type="ECO:0000256" key="6">
    <source>
        <dbReference type="ARBA" id="ARBA00022989"/>
    </source>
</evidence>
<keyword evidence="8 9" id="KW-0472">Membrane</keyword>
<keyword evidence="12" id="KW-1185">Reference proteome</keyword>
<keyword evidence="4 9" id="KW-0812">Transmembrane</keyword>
<keyword evidence="3 9" id="KW-1003">Cell membrane</keyword>
<keyword evidence="7 9" id="KW-0811">Translocation</keyword>
<dbReference type="AlphaFoldDB" id="A0A6I6D0F6"/>
<gene>
    <name evidence="9 11" type="primary">tatB</name>
    <name evidence="11" type="ORF">GM160_00650</name>
</gene>
<reference evidence="11 12" key="1">
    <citation type="submission" date="2019-11" db="EMBL/GenBank/DDBJ databases">
        <authorList>
            <person name="Zhang J."/>
            <person name="Sun C."/>
        </authorList>
    </citation>
    <scope>NUCLEOTIDE SEQUENCE [LARGE SCALE GENOMIC DNA]</scope>
    <source>
        <strain evidence="12">sp2</strain>
    </source>
</reference>
<proteinExistence type="inferred from homology"/>
<feature type="compositionally biased region" description="Basic and acidic residues" evidence="10">
    <location>
        <begin position="100"/>
        <end position="130"/>
    </location>
</feature>
<dbReference type="PRINTS" id="PR01506">
    <property type="entry name" value="TATBPROTEIN"/>
</dbReference>
<evidence type="ECO:0000256" key="7">
    <source>
        <dbReference type="ARBA" id="ARBA00023010"/>
    </source>
</evidence>
<dbReference type="Proteomes" id="UP000427716">
    <property type="component" value="Chromosome"/>
</dbReference>
<dbReference type="GO" id="GO:0043953">
    <property type="term" value="P:protein transport by the Tat complex"/>
    <property type="evidence" value="ECO:0007669"/>
    <property type="project" value="UniProtKB-UniRule"/>
</dbReference>
<evidence type="ECO:0000256" key="4">
    <source>
        <dbReference type="ARBA" id="ARBA00022692"/>
    </source>
</evidence>
<name>A0A6I6D0F6_9GAMM</name>
<evidence type="ECO:0000256" key="3">
    <source>
        <dbReference type="ARBA" id="ARBA00022475"/>
    </source>
</evidence>
<evidence type="ECO:0000313" key="11">
    <source>
        <dbReference type="EMBL" id="QGT77507.1"/>
    </source>
</evidence>
<dbReference type="NCBIfam" id="TIGR01410">
    <property type="entry name" value="tatB"/>
    <property type="match status" value="1"/>
</dbReference>
<keyword evidence="5 9" id="KW-0653">Protein transport</keyword>
<dbReference type="Pfam" id="PF02416">
    <property type="entry name" value="TatA_B_E"/>
    <property type="match status" value="1"/>
</dbReference>
<dbReference type="EMBL" id="CP046415">
    <property type="protein sequence ID" value="QGT77507.1"/>
    <property type="molecule type" value="Genomic_DNA"/>
</dbReference>
<evidence type="ECO:0000313" key="12">
    <source>
        <dbReference type="Proteomes" id="UP000427716"/>
    </source>
</evidence>
<dbReference type="InterPro" id="IPR003369">
    <property type="entry name" value="TatA/B/E"/>
</dbReference>
<organism evidence="11 12">
    <name type="scientific">Guyparkeria halophila</name>
    <dbReference type="NCBI Taxonomy" id="47960"/>
    <lineage>
        <taxon>Bacteria</taxon>
        <taxon>Pseudomonadati</taxon>
        <taxon>Pseudomonadota</taxon>
        <taxon>Gammaproteobacteria</taxon>
        <taxon>Chromatiales</taxon>
        <taxon>Thioalkalibacteraceae</taxon>
        <taxon>Guyparkeria</taxon>
    </lineage>
</organism>
<keyword evidence="6 9" id="KW-1133">Transmembrane helix</keyword>
<dbReference type="HAMAP" id="MF_00237">
    <property type="entry name" value="TatB"/>
    <property type="match status" value="1"/>
</dbReference>
<evidence type="ECO:0000256" key="9">
    <source>
        <dbReference type="HAMAP-Rule" id="MF_00237"/>
    </source>
</evidence>
<dbReference type="GO" id="GO:0008320">
    <property type="term" value="F:protein transmembrane transporter activity"/>
    <property type="evidence" value="ECO:0007669"/>
    <property type="project" value="UniProtKB-UniRule"/>
</dbReference>
<dbReference type="PANTHER" id="PTHR33162:SF1">
    <property type="entry name" value="SEC-INDEPENDENT PROTEIN TRANSLOCASE PROTEIN TATA, CHLOROPLASTIC"/>
    <property type="match status" value="1"/>
</dbReference>
<evidence type="ECO:0000256" key="5">
    <source>
        <dbReference type="ARBA" id="ARBA00022927"/>
    </source>
</evidence>
<evidence type="ECO:0000256" key="2">
    <source>
        <dbReference type="ARBA" id="ARBA00022448"/>
    </source>
</evidence>
<sequence>MFGFSFWEVFLVLVVALLVIGPERLPGVAHKAGEWTYKVRKFVANAKAEMDSEFNMQDMKQLLNSQESEISKLRAMVEETRHDLSDTENSVKGALSDAEQTMRDSAAGEKARQDSAKRLAALDESGRAPGEEDDFEDELSRLESETGESFRRPFEPAEPDTPAEPATTQESTAKDQDEPTERGRDN</sequence>
<feature type="region of interest" description="Disordered" evidence="10">
    <location>
        <begin position="80"/>
        <end position="186"/>
    </location>
</feature>
<dbReference type="RefSeq" id="WP_156227384.1">
    <property type="nucleotide sequence ID" value="NZ_CP046415.1"/>
</dbReference>
<keyword evidence="2 9" id="KW-0813">Transport</keyword>
<dbReference type="PANTHER" id="PTHR33162">
    <property type="entry name" value="SEC-INDEPENDENT PROTEIN TRANSLOCASE PROTEIN TATA, CHLOROPLASTIC"/>
    <property type="match status" value="1"/>
</dbReference>
<accession>A0A6I6D0F6</accession>